<keyword evidence="1" id="KW-0808">Transferase</keyword>
<dbReference type="Gene3D" id="3.40.630.30">
    <property type="match status" value="1"/>
</dbReference>
<reference evidence="4 5" key="1">
    <citation type="submission" date="2020-03" db="EMBL/GenBank/DDBJ databases">
        <title>Tamlana sp. nov, isolated from XXX.</title>
        <authorList>
            <person name="Cao W.R."/>
        </authorList>
    </citation>
    <scope>NUCLEOTIDE SEQUENCE [LARGE SCALE GENOMIC DNA]</scope>
    <source>
        <strain evidence="4 5">HST1-43</strain>
    </source>
</reference>
<keyword evidence="2" id="KW-0012">Acyltransferase</keyword>
<dbReference type="CDD" id="cd04301">
    <property type="entry name" value="NAT_SF"/>
    <property type="match status" value="1"/>
</dbReference>
<evidence type="ECO:0000259" key="3">
    <source>
        <dbReference type="PROSITE" id="PS51186"/>
    </source>
</evidence>
<evidence type="ECO:0000313" key="5">
    <source>
        <dbReference type="Proteomes" id="UP000760545"/>
    </source>
</evidence>
<evidence type="ECO:0000256" key="2">
    <source>
        <dbReference type="ARBA" id="ARBA00023315"/>
    </source>
</evidence>
<evidence type="ECO:0000256" key="1">
    <source>
        <dbReference type="ARBA" id="ARBA00022679"/>
    </source>
</evidence>
<keyword evidence="5" id="KW-1185">Reference proteome</keyword>
<dbReference type="PROSITE" id="PS51186">
    <property type="entry name" value="GNAT"/>
    <property type="match status" value="1"/>
</dbReference>
<dbReference type="InterPro" id="IPR000182">
    <property type="entry name" value="GNAT_dom"/>
</dbReference>
<proteinExistence type="predicted"/>
<name>A0ABX1D7Z9_9FLAO</name>
<dbReference type="PANTHER" id="PTHR43877">
    <property type="entry name" value="AMINOALKYLPHOSPHONATE N-ACETYLTRANSFERASE-RELATED-RELATED"/>
    <property type="match status" value="1"/>
</dbReference>
<dbReference type="EMBL" id="JAAVJS010000003">
    <property type="protein sequence ID" value="NJX14475.1"/>
    <property type="molecule type" value="Genomic_DNA"/>
</dbReference>
<accession>A0ABX1D7Z9</accession>
<sequence>MNFRKAIEQDLPEIVAMYADDELGKTRENYQLPLPKTYFDAFKNIVADPNQELVVAENDEGEILGTLQLTFIQYLNRLGALRAQIESVHVKSNQRGKGLGKEMFKWAIHRAKEKNAVIVQLTSDKKRPKAIKFYEQLGFVASHEGLKLHF</sequence>
<dbReference type="InterPro" id="IPR050832">
    <property type="entry name" value="Bact_Acetyltransf"/>
</dbReference>
<dbReference type="Pfam" id="PF00583">
    <property type="entry name" value="Acetyltransf_1"/>
    <property type="match status" value="1"/>
</dbReference>
<dbReference type="InterPro" id="IPR016181">
    <property type="entry name" value="Acyl_CoA_acyltransferase"/>
</dbReference>
<gene>
    <name evidence="4" type="ORF">HC176_03105</name>
</gene>
<dbReference type="SUPFAM" id="SSF55729">
    <property type="entry name" value="Acyl-CoA N-acyltransferases (Nat)"/>
    <property type="match status" value="1"/>
</dbReference>
<comment type="caution">
    <text evidence="4">The sequence shown here is derived from an EMBL/GenBank/DDBJ whole genome shotgun (WGS) entry which is preliminary data.</text>
</comment>
<feature type="domain" description="N-acetyltransferase" evidence="3">
    <location>
        <begin position="1"/>
        <end position="150"/>
    </location>
</feature>
<protein>
    <submittedName>
        <fullName evidence="4">GNAT family N-acetyltransferase</fullName>
    </submittedName>
</protein>
<dbReference type="PANTHER" id="PTHR43877:SF2">
    <property type="entry name" value="AMINOALKYLPHOSPHONATE N-ACETYLTRANSFERASE-RELATED"/>
    <property type="match status" value="1"/>
</dbReference>
<dbReference type="RefSeq" id="WP_167916731.1">
    <property type="nucleotide sequence ID" value="NZ_JAAVJS010000003.1"/>
</dbReference>
<evidence type="ECO:0000313" key="4">
    <source>
        <dbReference type="EMBL" id="NJX14475.1"/>
    </source>
</evidence>
<dbReference type="Proteomes" id="UP000760545">
    <property type="component" value="Unassembled WGS sequence"/>
</dbReference>
<organism evidence="4 5">
    <name type="scientific">Tamlana crocina</name>
    <dbReference type="NCBI Taxonomy" id="393006"/>
    <lineage>
        <taxon>Bacteria</taxon>
        <taxon>Pseudomonadati</taxon>
        <taxon>Bacteroidota</taxon>
        <taxon>Flavobacteriia</taxon>
        <taxon>Flavobacteriales</taxon>
        <taxon>Flavobacteriaceae</taxon>
        <taxon>Tamlana</taxon>
    </lineage>
</organism>